<accession>A0A0A9HAD3</accession>
<evidence type="ECO:0000256" key="1">
    <source>
        <dbReference type="SAM" id="Phobius"/>
    </source>
</evidence>
<keyword evidence="1" id="KW-0472">Membrane</keyword>
<proteinExistence type="predicted"/>
<keyword evidence="1" id="KW-0812">Transmembrane</keyword>
<name>A0A0A9HAD3_ARUDO</name>
<dbReference type="AlphaFoldDB" id="A0A0A9HAD3"/>
<keyword evidence="1" id="KW-1133">Transmembrane helix</keyword>
<evidence type="ECO:0000313" key="2">
    <source>
        <dbReference type="EMBL" id="JAE33697.1"/>
    </source>
</evidence>
<feature type="transmembrane region" description="Helical" evidence="1">
    <location>
        <begin position="20"/>
        <end position="38"/>
    </location>
</feature>
<sequence length="64" mass="7118">MQTWKNAWKSHGILVAMSSGYWLAILQHTLVVPVGALVDMQSSILLCSIDALKFLFDDISFTCC</sequence>
<protein>
    <submittedName>
        <fullName evidence="2">Uncharacterized protein</fullName>
    </submittedName>
</protein>
<reference evidence="2" key="1">
    <citation type="submission" date="2014-09" db="EMBL/GenBank/DDBJ databases">
        <authorList>
            <person name="Magalhaes I.L.F."/>
            <person name="Oliveira U."/>
            <person name="Santos F.R."/>
            <person name="Vidigal T.H.D.A."/>
            <person name="Brescovit A.D."/>
            <person name="Santos A.J."/>
        </authorList>
    </citation>
    <scope>NUCLEOTIDE SEQUENCE</scope>
    <source>
        <tissue evidence="2">Shoot tissue taken approximately 20 cm above the soil surface</tissue>
    </source>
</reference>
<organism evidence="2">
    <name type="scientific">Arundo donax</name>
    <name type="common">Giant reed</name>
    <name type="synonym">Donax arundinaceus</name>
    <dbReference type="NCBI Taxonomy" id="35708"/>
    <lineage>
        <taxon>Eukaryota</taxon>
        <taxon>Viridiplantae</taxon>
        <taxon>Streptophyta</taxon>
        <taxon>Embryophyta</taxon>
        <taxon>Tracheophyta</taxon>
        <taxon>Spermatophyta</taxon>
        <taxon>Magnoliopsida</taxon>
        <taxon>Liliopsida</taxon>
        <taxon>Poales</taxon>
        <taxon>Poaceae</taxon>
        <taxon>PACMAD clade</taxon>
        <taxon>Arundinoideae</taxon>
        <taxon>Arundineae</taxon>
        <taxon>Arundo</taxon>
    </lineage>
</organism>
<reference evidence="2" key="2">
    <citation type="journal article" date="2015" name="Data Brief">
        <title>Shoot transcriptome of the giant reed, Arundo donax.</title>
        <authorList>
            <person name="Barrero R.A."/>
            <person name="Guerrero F.D."/>
            <person name="Moolhuijzen P."/>
            <person name="Goolsby J.A."/>
            <person name="Tidwell J."/>
            <person name="Bellgard S.E."/>
            <person name="Bellgard M.I."/>
        </authorList>
    </citation>
    <scope>NUCLEOTIDE SEQUENCE</scope>
    <source>
        <tissue evidence="2">Shoot tissue taken approximately 20 cm above the soil surface</tissue>
    </source>
</reference>
<dbReference type="EMBL" id="GBRH01164199">
    <property type="protein sequence ID" value="JAE33697.1"/>
    <property type="molecule type" value="Transcribed_RNA"/>
</dbReference>